<organism evidence="1 2">
    <name type="scientific">Phyllobacterium zundukense</name>
    <dbReference type="NCBI Taxonomy" id="1867719"/>
    <lineage>
        <taxon>Bacteria</taxon>
        <taxon>Pseudomonadati</taxon>
        <taxon>Pseudomonadota</taxon>
        <taxon>Alphaproteobacteria</taxon>
        <taxon>Hyphomicrobiales</taxon>
        <taxon>Phyllobacteriaceae</taxon>
        <taxon>Phyllobacterium</taxon>
    </lineage>
</organism>
<protein>
    <submittedName>
        <fullName evidence="1">Uncharacterized protein</fullName>
    </submittedName>
</protein>
<keyword evidence="2" id="KW-1185">Reference proteome</keyword>
<dbReference type="Proteomes" id="UP001061991">
    <property type="component" value="Plasmid p_unnamed4"/>
</dbReference>
<dbReference type="EMBL" id="CP104969">
    <property type="protein sequence ID" value="UXN57060.1"/>
    <property type="molecule type" value="Genomic_DNA"/>
</dbReference>
<sequence length="581" mass="62851">MEVDVKVDATEAEEVTEQEAKQELDRLLSDPQFHSTDRNRNFLRFVASEMFAGRAAAVKAYTIAVDVFGRPCSFDPTTDPIVRIEATRLRASLAQYYEAHAEEGSVRIELPRGRYIPVFTKAPPQIEILDEAELLDASEIGSANSGWKSMTFNRRLVLAGLAAAACGFLWFLSGTGPVFSDKPNVAIDMKLAGDQTDIEAELIRDYLMTALSQYQTLKLAAGDKPSETGGIRSAAGSLFGSESRVDSRYQVILKYHPGDRERAVWWQVVNPATGEALRSGVERIDIDGRPGIDVRRELIADLANRFAGTRGVINSLELTRELTSPTFGNGCILRSVVALEQLDTSLLQEVQTCLAASLLNAPNDPDINAELAIVNLELDAPEAPTELTVQALTLADKAVSLAPMSDRAGYAQMLAQFRNDLREAAFVSGYRAMGLNPGNSLIPAELGAMLFAAGRWAEGAGMAIKAEMIDGAPPSDAGLTLALDAYRRGEFAEALLRVQQMGRSENYIANVLELAAAGQMNNAADIDEAAKRLNAKRKHFPASFRSDMAARHYSPEIVDQLGAGLTKAGFVLPAPVADATN</sequence>
<evidence type="ECO:0000313" key="2">
    <source>
        <dbReference type="Proteomes" id="UP001061991"/>
    </source>
</evidence>
<keyword evidence="1" id="KW-0614">Plasmid</keyword>
<gene>
    <name evidence="1" type="ORF">N8E88_01100</name>
</gene>
<geneLocation type="plasmid" evidence="1 2">
    <name>p_unnamed4</name>
</geneLocation>
<accession>A0ACD4CU17</accession>
<proteinExistence type="predicted"/>
<name>A0ACD4CU17_9HYPH</name>
<reference evidence="1" key="1">
    <citation type="submission" date="2022-09" db="EMBL/GenBank/DDBJ databases">
        <title>Interaction between co-microsymbionts with complementary sets of symbiotic genes in legume-rhizobium systems.</title>
        <authorList>
            <person name="Safronova V."/>
            <person name="Sazanova A."/>
            <person name="Afonin A."/>
            <person name="Chirak E."/>
        </authorList>
    </citation>
    <scope>NUCLEOTIDE SEQUENCE</scope>
    <source>
        <strain evidence="1">A18/3m</strain>
    </source>
</reference>
<evidence type="ECO:0000313" key="1">
    <source>
        <dbReference type="EMBL" id="UXN57060.1"/>
    </source>
</evidence>